<gene>
    <name evidence="2" type="ORF">C5O19_03375</name>
</gene>
<comment type="caution">
    <text evidence="2">The sequence shown here is derived from an EMBL/GenBank/DDBJ whole genome shotgun (WGS) entry which is preliminary data.</text>
</comment>
<reference evidence="3" key="1">
    <citation type="submission" date="2018-02" db="EMBL/GenBank/DDBJ databases">
        <title>Genome sequencing of Solimonas sp. HR-BB.</title>
        <authorList>
            <person name="Lee Y."/>
            <person name="Jeon C.O."/>
        </authorList>
    </citation>
    <scope>NUCLEOTIDE SEQUENCE [LARGE SCALE GENOMIC DNA]</scope>
    <source>
        <strain evidence="3">HR-U</strain>
    </source>
</reference>
<dbReference type="Pfam" id="PF02589">
    <property type="entry name" value="LUD_dom"/>
    <property type="match status" value="1"/>
</dbReference>
<evidence type="ECO:0000313" key="3">
    <source>
        <dbReference type="Proteomes" id="UP000239590"/>
    </source>
</evidence>
<dbReference type="InterPro" id="IPR037171">
    <property type="entry name" value="NagB/RpiA_transferase-like"/>
</dbReference>
<name>A0A2S7IM42_9BACT</name>
<proteinExistence type="predicted"/>
<dbReference type="PANTHER" id="PTHR43682:SF1">
    <property type="entry name" value="LACTATE UTILIZATION PROTEIN C"/>
    <property type="match status" value="1"/>
</dbReference>
<dbReference type="AlphaFoldDB" id="A0A2S7IM42"/>
<accession>A0A2S7IM42</accession>
<feature type="domain" description="LUD" evidence="1">
    <location>
        <begin position="102"/>
        <end position="194"/>
    </location>
</feature>
<dbReference type="RefSeq" id="WP_104709908.1">
    <property type="nucleotide sequence ID" value="NZ_PTRA01000001.1"/>
</dbReference>
<dbReference type="SUPFAM" id="SSF100950">
    <property type="entry name" value="NagB/RpiA/CoA transferase-like"/>
    <property type="match status" value="1"/>
</dbReference>
<keyword evidence="3" id="KW-1185">Reference proteome</keyword>
<dbReference type="InterPro" id="IPR024185">
    <property type="entry name" value="FTHF_cligase-like_sf"/>
</dbReference>
<evidence type="ECO:0000313" key="2">
    <source>
        <dbReference type="EMBL" id="PQA58719.1"/>
    </source>
</evidence>
<dbReference type="PANTHER" id="PTHR43682">
    <property type="entry name" value="LACTATE UTILIZATION PROTEIN C"/>
    <property type="match status" value="1"/>
</dbReference>
<organism evidence="2 3">
    <name type="scientific">Siphonobacter curvatus</name>
    <dbReference type="NCBI Taxonomy" id="2094562"/>
    <lineage>
        <taxon>Bacteria</taxon>
        <taxon>Pseudomonadati</taxon>
        <taxon>Bacteroidota</taxon>
        <taxon>Cytophagia</taxon>
        <taxon>Cytophagales</taxon>
        <taxon>Cytophagaceae</taxon>
        <taxon>Siphonobacter</taxon>
    </lineage>
</organism>
<dbReference type="Gene3D" id="3.40.50.10420">
    <property type="entry name" value="NagB/RpiA/CoA transferase-like"/>
    <property type="match status" value="1"/>
</dbReference>
<dbReference type="OrthoDB" id="9794157at2"/>
<dbReference type="Proteomes" id="UP000239590">
    <property type="component" value="Unassembled WGS sequence"/>
</dbReference>
<sequence>MSSSRETILQAIRANKPDLLPLPSVYTFESNYPDVLAQYQQTLQMIGGTVEVVPDLARVAERLKEIYPDLTRIAITLPELADLGNADLEVSDPHELEAIELAVIPGRYGVAENGAIWVTEQEMRHRALPFITQHLVLIIRAETIVPNMHEAYRRIQVDETGFGTFIAGPSKTADIEQSLVVGAHGARSLVVFIIA</sequence>
<evidence type="ECO:0000259" key="1">
    <source>
        <dbReference type="Pfam" id="PF02589"/>
    </source>
</evidence>
<dbReference type="InterPro" id="IPR003741">
    <property type="entry name" value="LUD_dom"/>
</dbReference>
<dbReference type="EMBL" id="PTRA01000001">
    <property type="protein sequence ID" value="PQA58719.1"/>
    <property type="molecule type" value="Genomic_DNA"/>
</dbReference>
<protein>
    <recommendedName>
        <fullName evidence="1">LUD domain-containing protein</fullName>
    </recommendedName>
</protein>